<accession>R7Q9Z6</accession>
<dbReference type="OMA" id="GPESCSY"/>
<gene>
    <name evidence="3" type="ORF">CHC_T00008715001</name>
</gene>
<protein>
    <submittedName>
        <fullName evidence="3">Ubiquitin-conjugating enzyme</fullName>
    </submittedName>
</protein>
<dbReference type="PROSITE" id="PS50127">
    <property type="entry name" value="UBC_2"/>
    <property type="match status" value="1"/>
</dbReference>
<dbReference type="PANTHER" id="PTHR24068">
    <property type="entry name" value="UBIQUITIN-CONJUGATING ENZYME E2"/>
    <property type="match status" value="1"/>
</dbReference>
<dbReference type="STRING" id="2769.R7Q9Z6"/>
<dbReference type="SUPFAM" id="SSF54495">
    <property type="entry name" value="UBC-like"/>
    <property type="match status" value="1"/>
</dbReference>
<dbReference type="Proteomes" id="UP000012073">
    <property type="component" value="Unassembled WGS sequence"/>
</dbReference>
<organism evidence="3 4">
    <name type="scientific">Chondrus crispus</name>
    <name type="common">Carrageen Irish moss</name>
    <name type="synonym">Polymorpha crispa</name>
    <dbReference type="NCBI Taxonomy" id="2769"/>
    <lineage>
        <taxon>Eukaryota</taxon>
        <taxon>Rhodophyta</taxon>
        <taxon>Florideophyceae</taxon>
        <taxon>Rhodymeniophycidae</taxon>
        <taxon>Gigartinales</taxon>
        <taxon>Gigartinaceae</taxon>
        <taxon>Chondrus</taxon>
    </lineage>
</organism>
<dbReference type="RefSeq" id="XP_005715171.1">
    <property type="nucleotide sequence ID" value="XM_005715114.1"/>
</dbReference>
<dbReference type="InterPro" id="IPR000608">
    <property type="entry name" value="UBC"/>
</dbReference>
<dbReference type="GeneID" id="17322947"/>
<dbReference type="Gene3D" id="3.10.110.10">
    <property type="entry name" value="Ubiquitin Conjugating Enzyme"/>
    <property type="match status" value="1"/>
</dbReference>
<evidence type="ECO:0000259" key="2">
    <source>
        <dbReference type="PROSITE" id="PS50127"/>
    </source>
</evidence>
<keyword evidence="4" id="KW-1185">Reference proteome</keyword>
<keyword evidence="1" id="KW-0833">Ubl conjugation pathway</keyword>
<name>R7Q9Z6_CHOCR</name>
<dbReference type="EMBL" id="HG001729">
    <property type="protein sequence ID" value="CDF35352.1"/>
    <property type="molecule type" value="Genomic_DNA"/>
</dbReference>
<reference evidence="4" key="1">
    <citation type="journal article" date="2013" name="Proc. Natl. Acad. Sci. U.S.A.">
        <title>Genome structure and metabolic features in the red seaweed Chondrus crispus shed light on evolution of the Archaeplastida.</title>
        <authorList>
            <person name="Collen J."/>
            <person name="Porcel B."/>
            <person name="Carre W."/>
            <person name="Ball S.G."/>
            <person name="Chaparro C."/>
            <person name="Tonon T."/>
            <person name="Barbeyron T."/>
            <person name="Michel G."/>
            <person name="Noel B."/>
            <person name="Valentin K."/>
            <person name="Elias M."/>
            <person name="Artiguenave F."/>
            <person name="Arun A."/>
            <person name="Aury J.M."/>
            <person name="Barbosa-Neto J.F."/>
            <person name="Bothwell J.H."/>
            <person name="Bouget F.Y."/>
            <person name="Brillet L."/>
            <person name="Cabello-Hurtado F."/>
            <person name="Capella-Gutierrez S."/>
            <person name="Charrier B."/>
            <person name="Cladiere L."/>
            <person name="Cock J.M."/>
            <person name="Coelho S.M."/>
            <person name="Colleoni C."/>
            <person name="Czjzek M."/>
            <person name="Da Silva C."/>
            <person name="Delage L."/>
            <person name="Denoeud F."/>
            <person name="Deschamps P."/>
            <person name="Dittami S.M."/>
            <person name="Gabaldon T."/>
            <person name="Gachon C.M."/>
            <person name="Groisillier A."/>
            <person name="Herve C."/>
            <person name="Jabbari K."/>
            <person name="Katinka M."/>
            <person name="Kloareg B."/>
            <person name="Kowalczyk N."/>
            <person name="Labadie K."/>
            <person name="Leblanc C."/>
            <person name="Lopez P.J."/>
            <person name="McLachlan D.H."/>
            <person name="Meslet-Cladiere L."/>
            <person name="Moustafa A."/>
            <person name="Nehr Z."/>
            <person name="Nyvall Collen P."/>
            <person name="Panaud O."/>
            <person name="Partensky F."/>
            <person name="Poulain J."/>
            <person name="Rensing S.A."/>
            <person name="Rousvoal S."/>
            <person name="Samson G."/>
            <person name="Symeonidi A."/>
            <person name="Weissenbach J."/>
            <person name="Zambounis A."/>
            <person name="Wincker P."/>
            <person name="Boyen C."/>
        </authorList>
    </citation>
    <scope>NUCLEOTIDE SEQUENCE [LARGE SCALE GENOMIC DNA]</scope>
    <source>
        <strain evidence="4">cv. Stackhouse</strain>
    </source>
</reference>
<dbReference type="KEGG" id="ccp:CHC_T00008715001"/>
<dbReference type="Pfam" id="PF00179">
    <property type="entry name" value="UQ_con"/>
    <property type="match status" value="1"/>
</dbReference>
<dbReference type="CDD" id="cd23807">
    <property type="entry name" value="UEV_UBE2V"/>
    <property type="match status" value="1"/>
</dbReference>
<dbReference type="InterPro" id="IPR016135">
    <property type="entry name" value="UBQ-conjugating_enzyme/RWD"/>
</dbReference>
<evidence type="ECO:0000313" key="3">
    <source>
        <dbReference type="EMBL" id="CDF35352.1"/>
    </source>
</evidence>
<evidence type="ECO:0000313" key="4">
    <source>
        <dbReference type="Proteomes" id="UP000012073"/>
    </source>
</evidence>
<sequence length="149" mass="16649">MNSRSRGIGDSSVEVPRNFRLLEELERGEHGVGDGSVSYGLEDADDITLSRWNGTILGPINTVFENRIYTVSLTCGEKYPSQPPTVRFVTKVNMHSVSKHSGGVDIARCSVLRNWSRDYGIETVLLELRKEMASSYNRRLPQPSEGAQF</sequence>
<dbReference type="PhylomeDB" id="R7Q9Z6"/>
<dbReference type="FunFam" id="3.10.110.10:FF:000026">
    <property type="entry name" value="Ubiquitin-conjugating enzyme E2 variant"/>
    <property type="match status" value="1"/>
</dbReference>
<dbReference type="SMART" id="SM00212">
    <property type="entry name" value="UBCc"/>
    <property type="match status" value="1"/>
</dbReference>
<feature type="domain" description="UBC core" evidence="2">
    <location>
        <begin position="16"/>
        <end position="149"/>
    </location>
</feature>
<evidence type="ECO:0000256" key="1">
    <source>
        <dbReference type="ARBA" id="ARBA00022786"/>
    </source>
</evidence>
<dbReference type="OrthoDB" id="6508832at2759"/>
<dbReference type="Gramene" id="CDF35352">
    <property type="protein sequence ID" value="CDF35352"/>
    <property type="gene ID" value="CHC_T00008715001"/>
</dbReference>
<proteinExistence type="predicted"/>
<dbReference type="AlphaFoldDB" id="R7Q9Z6"/>